<proteinExistence type="predicted"/>
<accession>A0A412AXE2</accession>
<dbReference type="InterPro" id="IPR013324">
    <property type="entry name" value="RNA_pol_sigma_r3/r4-like"/>
</dbReference>
<sequence>MTFRQEAEARYRQELLKIREQKRKLTSQGSEDGGQSCRQWERRMKALEELERCCKDNLLVLREPTPPRIISYSSEEASGARKDHKIFFLAAELEHRRDNNANRKKVAEAVRKIMERELSPETRDIILRHLAGTAKSQIAKEMGVEVSTVARRYQQGMKELKRYCGCLERHLRRS</sequence>
<dbReference type="InterPro" id="IPR036388">
    <property type="entry name" value="WH-like_DNA-bd_sf"/>
</dbReference>
<feature type="domain" description="RNA polymerase sigma factor 70 region 4 type 2" evidence="2">
    <location>
        <begin position="117"/>
        <end position="160"/>
    </location>
</feature>
<dbReference type="AlphaFoldDB" id="A0A412AXE2"/>
<evidence type="ECO:0000313" key="3">
    <source>
        <dbReference type="EMBL" id="RGQ40887.1"/>
    </source>
</evidence>
<dbReference type="Proteomes" id="UP000284751">
    <property type="component" value="Unassembled WGS sequence"/>
</dbReference>
<keyword evidence="1" id="KW-0175">Coiled coil</keyword>
<evidence type="ECO:0000259" key="2">
    <source>
        <dbReference type="Pfam" id="PF08281"/>
    </source>
</evidence>
<protein>
    <recommendedName>
        <fullName evidence="2">RNA polymerase sigma factor 70 region 4 type 2 domain-containing protein</fullName>
    </recommendedName>
</protein>
<name>A0A412AXE2_9FIRM</name>
<comment type="caution">
    <text evidence="3">The sequence shown here is derived from an EMBL/GenBank/DDBJ whole genome shotgun (WGS) entry which is preliminary data.</text>
</comment>
<gene>
    <name evidence="3" type="ORF">DWY99_07045</name>
</gene>
<dbReference type="GO" id="GO:0016987">
    <property type="term" value="F:sigma factor activity"/>
    <property type="evidence" value="ECO:0007669"/>
    <property type="project" value="InterPro"/>
</dbReference>
<dbReference type="EMBL" id="QRTC01000023">
    <property type="protein sequence ID" value="RGQ40887.1"/>
    <property type="molecule type" value="Genomic_DNA"/>
</dbReference>
<dbReference type="SUPFAM" id="SSF88659">
    <property type="entry name" value="Sigma3 and sigma4 domains of RNA polymerase sigma factors"/>
    <property type="match status" value="1"/>
</dbReference>
<evidence type="ECO:0000313" key="4">
    <source>
        <dbReference type="Proteomes" id="UP000284751"/>
    </source>
</evidence>
<reference evidence="3 4" key="1">
    <citation type="submission" date="2018-08" db="EMBL/GenBank/DDBJ databases">
        <title>A genome reference for cultivated species of the human gut microbiota.</title>
        <authorList>
            <person name="Zou Y."/>
            <person name="Xue W."/>
            <person name="Luo G."/>
        </authorList>
    </citation>
    <scope>NUCLEOTIDE SEQUENCE [LARGE SCALE GENOMIC DNA]</scope>
    <source>
        <strain evidence="3 4">AF28-26</strain>
    </source>
</reference>
<dbReference type="Gene3D" id="1.10.10.10">
    <property type="entry name" value="Winged helix-like DNA-binding domain superfamily/Winged helix DNA-binding domain"/>
    <property type="match status" value="1"/>
</dbReference>
<evidence type="ECO:0000256" key="1">
    <source>
        <dbReference type="SAM" id="Coils"/>
    </source>
</evidence>
<dbReference type="GO" id="GO:0003677">
    <property type="term" value="F:DNA binding"/>
    <property type="evidence" value="ECO:0007669"/>
    <property type="project" value="InterPro"/>
</dbReference>
<feature type="coiled-coil region" evidence="1">
    <location>
        <begin position="4"/>
        <end position="57"/>
    </location>
</feature>
<dbReference type="GO" id="GO:0006352">
    <property type="term" value="P:DNA-templated transcription initiation"/>
    <property type="evidence" value="ECO:0007669"/>
    <property type="project" value="InterPro"/>
</dbReference>
<dbReference type="InterPro" id="IPR013249">
    <property type="entry name" value="RNA_pol_sigma70_r4_t2"/>
</dbReference>
<organism evidence="3 4">
    <name type="scientific">[Clostridium] leptum</name>
    <dbReference type="NCBI Taxonomy" id="1535"/>
    <lineage>
        <taxon>Bacteria</taxon>
        <taxon>Bacillati</taxon>
        <taxon>Bacillota</taxon>
        <taxon>Clostridia</taxon>
        <taxon>Eubacteriales</taxon>
        <taxon>Oscillospiraceae</taxon>
        <taxon>Oscillospiraceae incertae sedis</taxon>
    </lineage>
</organism>
<dbReference type="Pfam" id="PF08281">
    <property type="entry name" value="Sigma70_r4_2"/>
    <property type="match status" value="1"/>
</dbReference>